<evidence type="ECO:0000313" key="3">
    <source>
        <dbReference type="Proteomes" id="UP000242497"/>
    </source>
</evidence>
<protein>
    <submittedName>
        <fullName evidence="2">PD-(D/E)XK nuclease superfamily protein</fullName>
    </submittedName>
</protein>
<dbReference type="AlphaFoldDB" id="A0A1M6LLI4"/>
<name>A0A1M6LLI4_9FIRM</name>
<keyword evidence="3" id="KW-1185">Reference proteome</keyword>
<dbReference type="Proteomes" id="UP000242497">
    <property type="component" value="Unassembled WGS sequence"/>
</dbReference>
<proteinExistence type="predicted"/>
<sequence length="561" mass="66519">MKKVPIRVSDFKKLITENYYYVDKSLFIKEIIDDGSEVILLPRPRRFGKTLNMSMFKYFFEKNDEDNKYLFENLEVNKYKDIMDMQGKYPVIYLTFKDVKDGSFEKCYEKMKEIISKEYSRHRYLIESQFLNEEEFLNEEDEIYFKNILYKRASQVEYETSFKNLSKFLSEYYNQKTIVLIDEYDTPIQSGYLSGYYKEIIEFMRNFLSGVLKDNEYLQKGVLTGILRVAKESIFSGLNNLEVFTILKNHYSDKFGFLESEVEEILKHYNIEFEMDEVRKWYNGYIFGENVIYNPWSILNYVKNHEKGFRPYWVNTSSNDLVKIVLTKAGETVKKELEDLIKGKTIVKQINEDIVMNDVENGSENVWSFLLFSGYLKVINENLKMGRSFCTLEIPNFEVKYLYEEIILSWFKESINNEKFNYMLKSLTTGDIETFEDIFSEYIIKSASYFDIEESEKFYHAFVLGILVALNEEYEVKSNRESGYGRYDVALIPKDRNKLGIIMEFKKVNKRRKETLEIAADKAIAQIKDKNYKQELLDMGIENIIELGIAFEGKELLVVEG</sequence>
<feature type="domain" description="AAA-ATPase-like" evidence="1">
    <location>
        <begin position="5"/>
        <end position="235"/>
    </location>
</feature>
<dbReference type="RefSeq" id="WP_072887276.1">
    <property type="nucleotide sequence ID" value="NZ_FRAE01000011.1"/>
</dbReference>
<dbReference type="InterPro" id="IPR012547">
    <property type="entry name" value="PDDEXK_9"/>
</dbReference>
<dbReference type="InterPro" id="IPR027417">
    <property type="entry name" value="P-loop_NTPase"/>
</dbReference>
<reference evidence="3" key="1">
    <citation type="submission" date="2016-11" db="EMBL/GenBank/DDBJ databases">
        <authorList>
            <person name="Varghese N."/>
            <person name="Submissions S."/>
        </authorList>
    </citation>
    <scope>NUCLEOTIDE SEQUENCE [LARGE SCALE GENOMIC DNA]</scope>
    <source>
        <strain evidence="3">DSM 15518</strain>
    </source>
</reference>
<organism evidence="2 3">
    <name type="scientific">Tepidibacter formicigenes DSM 15518</name>
    <dbReference type="NCBI Taxonomy" id="1123349"/>
    <lineage>
        <taxon>Bacteria</taxon>
        <taxon>Bacillati</taxon>
        <taxon>Bacillota</taxon>
        <taxon>Clostridia</taxon>
        <taxon>Peptostreptococcales</taxon>
        <taxon>Peptostreptococcaceae</taxon>
        <taxon>Tepidibacter</taxon>
    </lineage>
</organism>
<accession>A0A1M6LLI4</accession>
<dbReference type="STRING" id="1123349.SAMN02744037_00681"/>
<gene>
    <name evidence="2" type="ORF">SAMN02744037_00681</name>
</gene>
<dbReference type="Pfam" id="PF08011">
    <property type="entry name" value="PDDEXK_9"/>
    <property type="match status" value="1"/>
</dbReference>
<evidence type="ECO:0000259" key="1">
    <source>
        <dbReference type="Pfam" id="PF09820"/>
    </source>
</evidence>
<dbReference type="Gene3D" id="3.40.50.300">
    <property type="entry name" value="P-loop containing nucleotide triphosphate hydrolases"/>
    <property type="match status" value="1"/>
</dbReference>
<dbReference type="EMBL" id="FRAE01000011">
    <property type="protein sequence ID" value="SHJ72045.1"/>
    <property type="molecule type" value="Genomic_DNA"/>
</dbReference>
<dbReference type="OrthoDB" id="1050390at2"/>
<dbReference type="PANTHER" id="PTHR34825">
    <property type="entry name" value="CONSERVED PROTEIN, WITH A WEAK D-GALACTARATE DEHYDRATASE/ALTRONATE HYDROLASE DOMAIN"/>
    <property type="match status" value="1"/>
</dbReference>
<dbReference type="PANTHER" id="PTHR34825:SF1">
    <property type="entry name" value="AAA-ATPASE-LIKE DOMAIN-CONTAINING PROTEIN"/>
    <property type="match status" value="1"/>
</dbReference>
<dbReference type="InterPro" id="IPR018631">
    <property type="entry name" value="AAA-ATPase-like_dom"/>
</dbReference>
<evidence type="ECO:0000313" key="2">
    <source>
        <dbReference type="EMBL" id="SHJ72045.1"/>
    </source>
</evidence>
<dbReference type="Pfam" id="PF09820">
    <property type="entry name" value="AAA-ATPase_like"/>
    <property type="match status" value="1"/>
</dbReference>